<dbReference type="STRING" id="1245528.M3JEB4"/>
<evidence type="ECO:0000313" key="3">
    <source>
        <dbReference type="Proteomes" id="UP000011777"/>
    </source>
</evidence>
<dbReference type="HOGENOM" id="CLU_363283_0_0_1"/>
<dbReference type="Pfam" id="PF08731">
    <property type="entry name" value="AFT"/>
    <property type="match status" value="1"/>
</dbReference>
<dbReference type="OrthoDB" id="4068596at2759"/>
<feature type="region of interest" description="Disordered" evidence="1">
    <location>
        <begin position="635"/>
        <end position="707"/>
    </location>
</feature>
<sequence length="775" mass="86418">MTDRVIHRVPLDDLDLEKQKFSAKDDIKPWLQNRLLPTKGIHVVIERSDTTKIIFKCKNKEKKTKIILSKNSNSKIPIRRHTSCPFKIRANYSVRNKVWSLSVIDDKHDHAVDSPSSLNLINLPTTTTTTATNVDPIINSSTSLISNSDSTGSILSQSISSSNSINKSDSPKPKTKSPPKKGNARASKSASSSGRSSLRSSITSFNSQSSRNTSVEDFNNPVQPPTSMNSMIPTNSYDSNDSSPYPSSMPQPQPIQAPRQSQSQPQLVQQQQQQQKQQPGKRRKSASSALLKVKRLKDTFSNVSPIQEIPTSTNSFIGPSNELQALPPPLPHPRSKQQQQQQQQQKQTRQPRQPRQPKPQRAVQQSEQSFAPPPRQQQQPQQQHNSQSLSVSPDNQQTPSYQANHDETSPRMNIPQEQTRIVQSLQNLQVYVRDKIKDEILDNKNIHESVKTDLLDSFVSQVILDYRNYLSPQFLFSLRQNLFDKRMISIDSMSDLGQGDNDQQQVHQQSHQHHQQQSQQQQHHQQQQQQQQQQFTPQSNRKINLVQNWLPGSTPGVGGLIRLSPLLNDNDNNEYAASVVGTSSNNPNNNALDNLTHLPGITTNTLNYLMQLPPPGNSTMGINPTQQLLQQSMPPIQTPNQQLPPLNTIQKLPSSGNPNTSSNNPNSSSSSSTLPHPLNSVGSTLNPSSLLKTSSKNTNSNINNNNNANNNSVFNSYFMNPSATSPAFIFNNTSNPTNSNTPNINKDNNVNNNQNNNSNNNSNILNTMPNYDSGW</sequence>
<feature type="compositionally biased region" description="Low complexity" evidence="1">
    <location>
        <begin position="503"/>
        <end position="534"/>
    </location>
</feature>
<evidence type="ECO:0000256" key="1">
    <source>
        <dbReference type="SAM" id="MobiDB-lite"/>
    </source>
</evidence>
<feature type="region of interest" description="Disordered" evidence="1">
    <location>
        <begin position="494"/>
        <end position="538"/>
    </location>
</feature>
<feature type="compositionally biased region" description="Polar residues" evidence="1">
    <location>
        <begin position="299"/>
        <end position="323"/>
    </location>
</feature>
<feature type="region of interest" description="Disordered" evidence="1">
    <location>
        <begin position="142"/>
        <end position="411"/>
    </location>
</feature>
<dbReference type="EMBL" id="AOGT01000187">
    <property type="protein sequence ID" value="EMG50543.1"/>
    <property type="molecule type" value="Genomic_DNA"/>
</dbReference>
<dbReference type="eggNOG" id="KOG4818">
    <property type="taxonomic scope" value="Eukaryota"/>
</dbReference>
<organism evidence="2 3">
    <name type="scientific">Candida maltosa (strain Xu316)</name>
    <name type="common">Yeast</name>
    <dbReference type="NCBI Taxonomy" id="1245528"/>
    <lineage>
        <taxon>Eukaryota</taxon>
        <taxon>Fungi</taxon>
        <taxon>Dikarya</taxon>
        <taxon>Ascomycota</taxon>
        <taxon>Saccharomycotina</taxon>
        <taxon>Pichiomycetes</taxon>
        <taxon>Debaryomycetaceae</taxon>
        <taxon>Candida/Lodderomyces clade</taxon>
        <taxon>Candida</taxon>
    </lineage>
</organism>
<feature type="non-terminal residue" evidence="2">
    <location>
        <position position="1"/>
    </location>
</feature>
<reference evidence="2 3" key="1">
    <citation type="submission" date="2013-02" db="EMBL/GenBank/DDBJ databases">
        <title>Genome sequence of Candida maltosa Xu316, a potential industrial strain for xylitol and ethanol production.</title>
        <authorList>
            <person name="Yu J."/>
            <person name="Wang Q."/>
            <person name="Geng X."/>
            <person name="Bao W."/>
            <person name="He P."/>
            <person name="Cai J."/>
        </authorList>
    </citation>
    <scope>NUCLEOTIDE SEQUENCE [LARGE SCALE GENOMIC DNA]</scope>
    <source>
        <strain evidence="3">Xu316</strain>
    </source>
</reference>
<protein>
    <submittedName>
        <fullName evidence="2">Putative iron-responsive transcriptional activator</fullName>
    </submittedName>
</protein>
<dbReference type="GO" id="GO:0010106">
    <property type="term" value="P:cellular response to iron ion starvation"/>
    <property type="evidence" value="ECO:0007669"/>
    <property type="project" value="InterPro"/>
</dbReference>
<feature type="compositionally biased region" description="Low complexity" evidence="1">
    <location>
        <begin position="256"/>
        <end position="278"/>
    </location>
</feature>
<feature type="compositionally biased region" description="Low complexity" evidence="1">
    <location>
        <begin position="336"/>
        <end position="390"/>
    </location>
</feature>
<dbReference type="InterPro" id="IPR014842">
    <property type="entry name" value="AFT"/>
</dbReference>
<feature type="compositionally biased region" description="Polar residues" evidence="1">
    <location>
        <begin position="635"/>
        <end position="651"/>
    </location>
</feature>
<feature type="compositionally biased region" description="Polar residues" evidence="1">
    <location>
        <begin position="208"/>
        <end position="234"/>
    </location>
</feature>
<name>M3JEB4_CANMX</name>
<feature type="region of interest" description="Disordered" evidence="1">
    <location>
        <begin position="751"/>
        <end position="775"/>
    </location>
</feature>
<feature type="compositionally biased region" description="Low complexity" evidence="1">
    <location>
        <begin position="142"/>
        <end position="168"/>
    </location>
</feature>
<accession>M3JEB4</accession>
<feature type="compositionally biased region" description="Basic residues" evidence="1">
    <location>
        <begin position="173"/>
        <end position="183"/>
    </location>
</feature>
<gene>
    <name evidence="2" type="ORF">G210_2304</name>
</gene>
<comment type="caution">
    <text evidence="2">The sequence shown here is derived from an EMBL/GenBank/DDBJ whole genome shotgun (WGS) entry which is preliminary data.</text>
</comment>
<dbReference type="GO" id="GO:0000981">
    <property type="term" value="F:DNA-binding transcription factor activity, RNA polymerase II-specific"/>
    <property type="evidence" value="ECO:0007669"/>
    <property type="project" value="InterPro"/>
</dbReference>
<keyword evidence="3" id="KW-1185">Reference proteome</keyword>
<feature type="compositionally biased region" description="Low complexity" evidence="1">
    <location>
        <begin position="652"/>
        <end position="707"/>
    </location>
</feature>
<dbReference type="Proteomes" id="UP000011777">
    <property type="component" value="Unassembled WGS sequence"/>
</dbReference>
<feature type="compositionally biased region" description="Low complexity" evidence="1">
    <location>
        <begin position="184"/>
        <end position="207"/>
    </location>
</feature>
<dbReference type="GO" id="GO:0045944">
    <property type="term" value="P:positive regulation of transcription by RNA polymerase II"/>
    <property type="evidence" value="ECO:0007669"/>
    <property type="project" value="InterPro"/>
</dbReference>
<feature type="compositionally biased region" description="Polar residues" evidence="1">
    <location>
        <begin position="391"/>
        <end position="403"/>
    </location>
</feature>
<dbReference type="AlphaFoldDB" id="M3JEB4"/>
<dbReference type="OMA" id="NYSVRNK"/>
<evidence type="ECO:0000313" key="2">
    <source>
        <dbReference type="EMBL" id="EMG50543.1"/>
    </source>
</evidence>
<proteinExistence type="predicted"/>
<feature type="compositionally biased region" description="Low complexity" evidence="1">
    <location>
        <begin position="235"/>
        <end position="246"/>
    </location>
</feature>